<dbReference type="GO" id="GO:0004842">
    <property type="term" value="F:ubiquitin-protein transferase activity"/>
    <property type="evidence" value="ECO:0007669"/>
    <property type="project" value="InterPro"/>
</dbReference>
<dbReference type="Pfam" id="PF07647">
    <property type="entry name" value="SAM_2"/>
    <property type="match status" value="1"/>
</dbReference>
<dbReference type="Pfam" id="PF00400">
    <property type="entry name" value="WD40"/>
    <property type="match status" value="5"/>
</dbReference>
<feature type="domain" description="U-box" evidence="6">
    <location>
        <begin position="456"/>
        <end position="530"/>
    </location>
</feature>
<accession>A0A2B4RLA0</accession>
<feature type="repeat" description="WD" evidence="4">
    <location>
        <begin position="269"/>
        <end position="301"/>
    </location>
</feature>
<dbReference type="InterPro" id="IPR020472">
    <property type="entry name" value="WD40_PAC1"/>
</dbReference>
<dbReference type="PROSITE" id="PS50082">
    <property type="entry name" value="WD_REPEATS_2"/>
    <property type="match status" value="6"/>
</dbReference>
<dbReference type="Proteomes" id="UP000225706">
    <property type="component" value="Unassembled WGS sequence"/>
</dbReference>
<evidence type="ECO:0000313" key="8">
    <source>
        <dbReference type="Proteomes" id="UP000225706"/>
    </source>
</evidence>
<protein>
    <recommendedName>
        <fullName evidence="1">WD repeat, SAM and U-box domain-containing protein 1</fullName>
    </recommendedName>
</protein>
<dbReference type="AlphaFoldDB" id="A0A2B4RLA0"/>
<evidence type="ECO:0000256" key="4">
    <source>
        <dbReference type="PROSITE-ProRule" id="PRU00221"/>
    </source>
</evidence>
<feature type="repeat" description="WD" evidence="4">
    <location>
        <begin position="52"/>
        <end position="93"/>
    </location>
</feature>
<feature type="repeat" description="WD" evidence="4">
    <location>
        <begin position="311"/>
        <end position="344"/>
    </location>
</feature>
<feature type="repeat" description="WD" evidence="4">
    <location>
        <begin position="236"/>
        <end position="259"/>
    </location>
</feature>
<dbReference type="InterPro" id="IPR001680">
    <property type="entry name" value="WD40_rpt"/>
</dbReference>
<dbReference type="SMART" id="SM00454">
    <property type="entry name" value="SAM"/>
    <property type="match status" value="1"/>
</dbReference>
<dbReference type="CDD" id="cd00200">
    <property type="entry name" value="WD40"/>
    <property type="match status" value="1"/>
</dbReference>
<keyword evidence="2 4" id="KW-0853">WD repeat</keyword>
<dbReference type="InterPro" id="IPR013761">
    <property type="entry name" value="SAM/pointed_sf"/>
</dbReference>
<evidence type="ECO:0000256" key="1">
    <source>
        <dbReference type="ARBA" id="ARBA00020894"/>
    </source>
</evidence>
<dbReference type="CDD" id="cd16655">
    <property type="entry name" value="RING-Ubox_WDSUB1-like"/>
    <property type="match status" value="1"/>
</dbReference>
<dbReference type="SUPFAM" id="SSF57850">
    <property type="entry name" value="RING/U-box"/>
    <property type="match status" value="1"/>
</dbReference>
<dbReference type="PROSITE" id="PS50294">
    <property type="entry name" value="WD_REPEATS_REGION"/>
    <property type="match status" value="5"/>
</dbReference>
<dbReference type="PROSITE" id="PS50105">
    <property type="entry name" value="SAM_DOMAIN"/>
    <property type="match status" value="1"/>
</dbReference>
<dbReference type="STRING" id="50429.A0A2B4RLA0"/>
<dbReference type="SUPFAM" id="SSF47769">
    <property type="entry name" value="SAM/Pointed domain"/>
    <property type="match status" value="1"/>
</dbReference>
<evidence type="ECO:0000259" key="6">
    <source>
        <dbReference type="PROSITE" id="PS51698"/>
    </source>
</evidence>
<keyword evidence="3" id="KW-0677">Repeat</keyword>
<dbReference type="PRINTS" id="PR00320">
    <property type="entry name" value="GPROTEINBRPT"/>
</dbReference>
<dbReference type="GO" id="GO:0016567">
    <property type="term" value="P:protein ubiquitination"/>
    <property type="evidence" value="ECO:0007669"/>
    <property type="project" value="InterPro"/>
</dbReference>
<feature type="repeat" description="WD" evidence="4">
    <location>
        <begin position="94"/>
        <end position="135"/>
    </location>
</feature>
<dbReference type="InterPro" id="IPR019775">
    <property type="entry name" value="WD40_repeat_CS"/>
</dbReference>
<comment type="caution">
    <text evidence="7">The sequence shown here is derived from an EMBL/GenBank/DDBJ whole genome shotgun (WGS) entry which is preliminary data.</text>
</comment>
<dbReference type="Gene3D" id="1.10.150.50">
    <property type="entry name" value="Transcription Factor, Ets-1"/>
    <property type="match status" value="1"/>
</dbReference>
<evidence type="ECO:0000313" key="7">
    <source>
        <dbReference type="EMBL" id="PFX17022.1"/>
    </source>
</evidence>
<feature type="domain" description="SAM" evidence="5">
    <location>
        <begin position="387"/>
        <end position="451"/>
    </location>
</feature>
<proteinExistence type="predicted"/>
<dbReference type="SMART" id="SM00320">
    <property type="entry name" value="WD40"/>
    <property type="match status" value="7"/>
</dbReference>
<dbReference type="Pfam" id="PF04564">
    <property type="entry name" value="U-box"/>
    <property type="match status" value="1"/>
</dbReference>
<dbReference type="PANTHER" id="PTHR46573:SF1">
    <property type="entry name" value="WD REPEAT, SAM AND U-BOX DOMAIN-CONTAINING PROTEIN 1"/>
    <property type="match status" value="1"/>
</dbReference>
<dbReference type="InterPro" id="IPR013083">
    <property type="entry name" value="Znf_RING/FYVE/PHD"/>
</dbReference>
<organism evidence="7 8">
    <name type="scientific">Stylophora pistillata</name>
    <name type="common">Smooth cauliflower coral</name>
    <dbReference type="NCBI Taxonomy" id="50429"/>
    <lineage>
        <taxon>Eukaryota</taxon>
        <taxon>Metazoa</taxon>
        <taxon>Cnidaria</taxon>
        <taxon>Anthozoa</taxon>
        <taxon>Hexacorallia</taxon>
        <taxon>Scleractinia</taxon>
        <taxon>Astrocoeniina</taxon>
        <taxon>Pocilloporidae</taxon>
        <taxon>Stylophora</taxon>
    </lineage>
</organism>
<dbReference type="EMBL" id="LSMT01000503">
    <property type="protein sequence ID" value="PFX17022.1"/>
    <property type="molecule type" value="Genomic_DNA"/>
</dbReference>
<name>A0A2B4RLA0_STYPI</name>
<dbReference type="PROSITE" id="PS51698">
    <property type="entry name" value="U_BOX"/>
    <property type="match status" value="1"/>
</dbReference>
<dbReference type="InterPro" id="IPR036322">
    <property type="entry name" value="WD40_repeat_dom_sf"/>
</dbReference>
<dbReference type="InterPro" id="IPR001660">
    <property type="entry name" value="SAM"/>
</dbReference>
<reference evidence="8" key="1">
    <citation type="journal article" date="2017" name="bioRxiv">
        <title>Comparative analysis of the genomes of Stylophora pistillata and Acropora digitifera provides evidence for extensive differences between species of corals.</title>
        <authorList>
            <person name="Voolstra C.R."/>
            <person name="Li Y."/>
            <person name="Liew Y.J."/>
            <person name="Baumgarten S."/>
            <person name="Zoccola D."/>
            <person name="Flot J.-F."/>
            <person name="Tambutte S."/>
            <person name="Allemand D."/>
            <person name="Aranda M."/>
        </authorList>
    </citation>
    <scope>NUCLEOTIDE SEQUENCE [LARGE SCALE GENOMIC DNA]</scope>
</reference>
<keyword evidence="8" id="KW-1185">Reference proteome</keyword>
<dbReference type="InterPro" id="IPR052085">
    <property type="entry name" value="WD-SAM-U-box"/>
</dbReference>
<evidence type="ECO:0000259" key="5">
    <source>
        <dbReference type="PROSITE" id="PS50105"/>
    </source>
</evidence>
<evidence type="ECO:0000256" key="3">
    <source>
        <dbReference type="ARBA" id="ARBA00022737"/>
    </source>
</evidence>
<dbReference type="Gene3D" id="3.30.40.10">
    <property type="entry name" value="Zinc/RING finger domain, C3HC4 (zinc finger)"/>
    <property type="match status" value="1"/>
</dbReference>
<dbReference type="Gene3D" id="2.130.10.10">
    <property type="entry name" value="YVTN repeat-like/Quinoprotein amine dehydrogenase"/>
    <property type="match status" value="3"/>
</dbReference>
<feature type="repeat" description="WD" evidence="4">
    <location>
        <begin position="8"/>
        <end position="49"/>
    </location>
</feature>
<evidence type="ECO:0000256" key="2">
    <source>
        <dbReference type="ARBA" id="ARBA00022574"/>
    </source>
</evidence>
<dbReference type="SMART" id="SM00504">
    <property type="entry name" value="Ubox"/>
    <property type="match status" value="1"/>
</dbReference>
<dbReference type="OrthoDB" id="10064100at2759"/>
<dbReference type="InterPro" id="IPR003613">
    <property type="entry name" value="Ubox_domain"/>
</dbReference>
<dbReference type="SUPFAM" id="SSF50978">
    <property type="entry name" value="WD40 repeat-like"/>
    <property type="match status" value="1"/>
</dbReference>
<dbReference type="PROSITE" id="PS00678">
    <property type="entry name" value="WD_REPEATS_1"/>
    <property type="match status" value="2"/>
</dbReference>
<gene>
    <name evidence="7" type="primary">Wdsub1</name>
    <name evidence="7" type="ORF">AWC38_SpisGene18690</name>
</gene>
<sequence>MAVLVNTFAKHATDVTSCSFSPNSKILASSSGDKSVRLWNIENGSELSVSPLLGHTYSVNSCSFSPFGTILATASTDCSVFLWDVDSGSMISVLQGHKNVVRVCRFSPNSRFLVTGSADETFCIWDVSSRKLVKCVDRLESSVLTCCFTPDSLHIVTGTSMGDLCIWDAQSGKMTKFYAEGHDLGVADCCFSPTFGSAILNTVESPFMTQVVLRRLGLDTNYPGFQDTSGGAPQFLLATGGNDNLVKLWDIFTASAFSEECHIRKRCSLNGHQGPVHGVAMSPNGKIMASGSSDKLVILWDPLLGVSLLTLEGHTRYVTCCTFSLDGNWMATGSNDRMVKLWKICLTESGELDQSGRSTAKPILQCTPVKKQESQEPKKQRKKLVTWSVDDVCSWLISLDLDIYCESFRQNAIDGMELSNMTSEVLASDLGIGPAGHRNKILRTVKEIKKEELEEDIPDEFLCPITREIMTDPVIAADGYTYERASIDEWLTSGRLTSPMTNAPLKNSSLTPNRMLFMLIQRHFSGQNLNV</sequence>
<dbReference type="InterPro" id="IPR015943">
    <property type="entry name" value="WD40/YVTN_repeat-like_dom_sf"/>
</dbReference>
<dbReference type="PANTHER" id="PTHR46573">
    <property type="entry name" value="WD REPEAT, SAM AND U-BOX DOMAIN-CONTAINING PROTEIN 1"/>
    <property type="match status" value="1"/>
</dbReference>